<feature type="non-terminal residue" evidence="1">
    <location>
        <position position="1"/>
    </location>
</feature>
<accession>A0A0F8YCS4</accession>
<sequence length="127" mass="14613">LVTVGVLDIAIKELGGPNRPWEALYFQRFVGTGQEAEYFTLWLGVLEDTDEANRGSEPRLGEELYPTWEAVRLRAEAQLDQAVQAIRQRFKQRWELEEWVPEPKEVGSRVARGGIIRMGDQAFRPQK</sequence>
<dbReference type="EMBL" id="LAZR01057708">
    <property type="protein sequence ID" value="KKK71495.1"/>
    <property type="molecule type" value="Genomic_DNA"/>
</dbReference>
<comment type="caution">
    <text evidence="1">The sequence shown here is derived from an EMBL/GenBank/DDBJ whole genome shotgun (WGS) entry which is preliminary data.</text>
</comment>
<proteinExistence type="predicted"/>
<evidence type="ECO:0000313" key="1">
    <source>
        <dbReference type="EMBL" id="KKK71495.1"/>
    </source>
</evidence>
<reference evidence="1" key="1">
    <citation type="journal article" date="2015" name="Nature">
        <title>Complex archaea that bridge the gap between prokaryotes and eukaryotes.</title>
        <authorList>
            <person name="Spang A."/>
            <person name="Saw J.H."/>
            <person name="Jorgensen S.L."/>
            <person name="Zaremba-Niedzwiedzka K."/>
            <person name="Martijn J."/>
            <person name="Lind A.E."/>
            <person name="van Eijk R."/>
            <person name="Schleper C."/>
            <person name="Guy L."/>
            <person name="Ettema T.J."/>
        </authorList>
    </citation>
    <scope>NUCLEOTIDE SEQUENCE</scope>
</reference>
<organism evidence="1">
    <name type="scientific">marine sediment metagenome</name>
    <dbReference type="NCBI Taxonomy" id="412755"/>
    <lineage>
        <taxon>unclassified sequences</taxon>
        <taxon>metagenomes</taxon>
        <taxon>ecological metagenomes</taxon>
    </lineage>
</organism>
<name>A0A0F8YCS4_9ZZZZ</name>
<protein>
    <submittedName>
        <fullName evidence="1">Uncharacterized protein</fullName>
    </submittedName>
</protein>
<gene>
    <name evidence="1" type="ORF">LCGC14_2913360</name>
</gene>
<dbReference type="AlphaFoldDB" id="A0A0F8YCS4"/>